<sequence length="189" mass="21508">MFHHCDGVHLLTTNSSKTASLTKISGIIWATAIYGWLLMINVHRAIETRLTLPQLAIVELFIPNTNTIDSTIISSLYGRTQGWGGVGGWKPFIHFKKCSGRDHNAYHYFNRPPELEMYGCVITRGSRVEMDGHIFLEKNVNLERFQVFDFPGFLQFDGRNLSSHSGMFEKGTAYKFAMHQPNRAADRLL</sequence>
<keyword evidence="1" id="KW-1133">Transmembrane helix</keyword>
<reference evidence="2 3" key="1">
    <citation type="submission" date="2021-06" db="EMBL/GenBank/DDBJ databases">
        <title>Caerostris extrusa draft genome.</title>
        <authorList>
            <person name="Kono N."/>
            <person name="Arakawa K."/>
        </authorList>
    </citation>
    <scope>NUCLEOTIDE SEQUENCE [LARGE SCALE GENOMIC DNA]</scope>
</reference>
<dbReference type="EMBL" id="BPLR01006048">
    <property type="protein sequence ID" value="GIY07104.1"/>
    <property type="molecule type" value="Genomic_DNA"/>
</dbReference>
<name>A0AAV4QFP7_CAEEX</name>
<evidence type="ECO:0000313" key="3">
    <source>
        <dbReference type="Proteomes" id="UP001054945"/>
    </source>
</evidence>
<evidence type="ECO:0000313" key="2">
    <source>
        <dbReference type="EMBL" id="GIY07104.1"/>
    </source>
</evidence>
<gene>
    <name evidence="2" type="ORF">CEXT_694841</name>
</gene>
<dbReference type="AlphaFoldDB" id="A0AAV4QFP7"/>
<proteinExistence type="predicted"/>
<comment type="caution">
    <text evidence="2">The sequence shown here is derived from an EMBL/GenBank/DDBJ whole genome shotgun (WGS) entry which is preliminary data.</text>
</comment>
<organism evidence="2 3">
    <name type="scientific">Caerostris extrusa</name>
    <name type="common">Bark spider</name>
    <name type="synonym">Caerostris bankana</name>
    <dbReference type="NCBI Taxonomy" id="172846"/>
    <lineage>
        <taxon>Eukaryota</taxon>
        <taxon>Metazoa</taxon>
        <taxon>Ecdysozoa</taxon>
        <taxon>Arthropoda</taxon>
        <taxon>Chelicerata</taxon>
        <taxon>Arachnida</taxon>
        <taxon>Araneae</taxon>
        <taxon>Araneomorphae</taxon>
        <taxon>Entelegynae</taxon>
        <taxon>Araneoidea</taxon>
        <taxon>Araneidae</taxon>
        <taxon>Caerostris</taxon>
    </lineage>
</organism>
<dbReference type="Proteomes" id="UP001054945">
    <property type="component" value="Unassembled WGS sequence"/>
</dbReference>
<accession>A0AAV4QFP7</accession>
<keyword evidence="1" id="KW-0812">Transmembrane</keyword>
<evidence type="ECO:0000256" key="1">
    <source>
        <dbReference type="SAM" id="Phobius"/>
    </source>
</evidence>
<keyword evidence="3" id="KW-1185">Reference proteome</keyword>
<keyword evidence="1" id="KW-0472">Membrane</keyword>
<feature type="transmembrane region" description="Helical" evidence="1">
    <location>
        <begin position="20"/>
        <end position="40"/>
    </location>
</feature>
<protein>
    <submittedName>
        <fullName evidence="2">Uncharacterized protein</fullName>
    </submittedName>
</protein>